<feature type="domain" description="BIG2" evidence="6">
    <location>
        <begin position="481"/>
        <end position="558"/>
    </location>
</feature>
<comment type="caution">
    <text evidence="7">The sequence shown here is derived from an EMBL/GenBank/DDBJ whole genome shotgun (WGS) entry which is preliminary data.</text>
</comment>
<dbReference type="Gene3D" id="2.160.20.10">
    <property type="entry name" value="Single-stranded right-handed beta-helix, Pectin lyase-like"/>
    <property type="match status" value="1"/>
</dbReference>
<feature type="domain" description="PKD/Chitinase" evidence="5">
    <location>
        <begin position="1273"/>
        <end position="1341"/>
    </location>
</feature>
<evidence type="ECO:0000256" key="2">
    <source>
        <dbReference type="ARBA" id="ARBA00022729"/>
    </source>
</evidence>
<organism evidence="7 8">
    <name type="scientific">Winogradskyella pulchriflava</name>
    <dbReference type="NCBI Taxonomy" id="1110688"/>
    <lineage>
        <taxon>Bacteria</taxon>
        <taxon>Pseudomonadati</taxon>
        <taxon>Bacteroidota</taxon>
        <taxon>Flavobacteriia</taxon>
        <taxon>Flavobacteriales</taxon>
        <taxon>Flavobacteriaceae</taxon>
        <taxon>Winogradskyella</taxon>
    </lineage>
</organism>
<evidence type="ECO:0000256" key="3">
    <source>
        <dbReference type="ARBA" id="ARBA00023180"/>
    </source>
</evidence>
<dbReference type="Pfam" id="PF02368">
    <property type="entry name" value="Big_2"/>
    <property type="match status" value="2"/>
</dbReference>
<feature type="signal peptide" evidence="4">
    <location>
        <begin position="1"/>
        <end position="25"/>
    </location>
</feature>
<evidence type="ECO:0000259" key="5">
    <source>
        <dbReference type="SMART" id="SM00089"/>
    </source>
</evidence>
<dbReference type="SMART" id="SM00089">
    <property type="entry name" value="PKD"/>
    <property type="match status" value="4"/>
</dbReference>
<dbReference type="SUPFAM" id="SSF51126">
    <property type="entry name" value="Pectin lyase-like"/>
    <property type="match status" value="1"/>
</dbReference>
<feature type="domain" description="PKD/Chitinase" evidence="5">
    <location>
        <begin position="988"/>
        <end position="1057"/>
    </location>
</feature>
<keyword evidence="2 4" id="KW-0732">Signal</keyword>
<feature type="domain" description="PKD/Chitinase" evidence="5">
    <location>
        <begin position="776"/>
        <end position="845"/>
    </location>
</feature>
<feature type="chain" id="PRO_5046240839" evidence="4">
    <location>
        <begin position="26"/>
        <end position="1580"/>
    </location>
</feature>
<dbReference type="Pfam" id="PF18962">
    <property type="entry name" value="Por_Secre_tail"/>
    <property type="match status" value="1"/>
</dbReference>
<evidence type="ECO:0000259" key="6">
    <source>
        <dbReference type="SMART" id="SM00635"/>
    </source>
</evidence>
<dbReference type="SUPFAM" id="SSF49373">
    <property type="entry name" value="Invasin/intimin cell-adhesion fragments"/>
    <property type="match status" value="2"/>
</dbReference>
<dbReference type="InterPro" id="IPR026444">
    <property type="entry name" value="Secre_tail"/>
</dbReference>
<reference evidence="7 8" key="1">
    <citation type="submission" date="2024-09" db="EMBL/GenBank/DDBJ databases">
        <authorList>
            <person name="Sun Q."/>
            <person name="Mori K."/>
        </authorList>
    </citation>
    <scope>NUCLEOTIDE SEQUENCE [LARGE SCALE GENOMIC DNA]</scope>
    <source>
        <strain evidence="7 8">NCAIM B.02481</strain>
    </source>
</reference>
<dbReference type="InterPro" id="IPR012334">
    <property type="entry name" value="Pectin_lyas_fold"/>
</dbReference>
<keyword evidence="3" id="KW-0325">Glycoprotein</keyword>
<dbReference type="InterPro" id="IPR022409">
    <property type="entry name" value="PKD/Chitinase_dom"/>
</dbReference>
<keyword evidence="8" id="KW-1185">Reference proteome</keyword>
<dbReference type="InterPro" id="IPR008964">
    <property type="entry name" value="Invasin/intimin_cell_adhesion"/>
</dbReference>
<evidence type="ECO:0000256" key="1">
    <source>
        <dbReference type="ARBA" id="ARBA00022723"/>
    </source>
</evidence>
<dbReference type="InterPro" id="IPR003343">
    <property type="entry name" value="Big_2"/>
</dbReference>
<dbReference type="InterPro" id="IPR011050">
    <property type="entry name" value="Pectin_lyase_fold/virulence"/>
</dbReference>
<name>A0ABV6QBP5_9FLAO</name>
<dbReference type="PANTHER" id="PTHR42970">
    <property type="entry name" value="PECTATE LYASE C-RELATED"/>
    <property type="match status" value="1"/>
</dbReference>
<keyword evidence="1" id="KW-0479">Metal-binding</keyword>
<accession>A0ABV6QBP5</accession>
<dbReference type="EMBL" id="JBHLTQ010000007">
    <property type="protein sequence ID" value="MFC0605706.1"/>
    <property type="molecule type" value="Genomic_DNA"/>
</dbReference>
<dbReference type="InterPro" id="IPR013783">
    <property type="entry name" value="Ig-like_fold"/>
</dbReference>
<dbReference type="RefSeq" id="WP_386064979.1">
    <property type="nucleotide sequence ID" value="NZ_JBHLTQ010000007.1"/>
</dbReference>
<dbReference type="Proteomes" id="UP001589832">
    <property type="component" value="Unassembled WGS sequence"/>
</dbReference>
<sequence>MSAPNKLTKSLLCIVFFCLTLNLFAQIPAFPGAEGYGKYTVGGRGGQVIEVTNLNDSGPGSFRAACEASGPRTVIFKVGGRIEVSGPTIKLTNPYITIAGQTAPGGGIMLTRETNDRPILEIDTDEVIIRYLRFRRSTSYESGNNPDNVWVNSGNNIIFDHCSFAWSSDGNLDIANYDGQPGRPPQIECSNISIQYCIFTNSYGGSNKTFLVSRGPTNISWFRNAWLSTATRNPSVSTPINEAPTWDCYYEHVNNFHYDYTNGPSYTNNDPSIDAGIYYVNVIKNWAKENGIPSPTVANTGISSRRWLRAKTDGNGMEIYVQDNITPYRPDDSYDQWEIGQNGGGQADRDVLIPDNLRSYTVNNTPIITENVALWDATDIWDNLRTHVGASLPLRDSEDARAVNDVDLGISTENKVTNVFPIIINGTPYSDSDIDGMPDYWEIAEFGDLSSDGVIDTDGDGYTDLEEFLNQTANGQIPDVPAESVSITPETATLNVPETLQLTKTFTPVNTTNQSGVWESSDITIATVDTNGLVTSIAEGEATITFTSNDGGFTDQSVITVTNIVIPLVSVSVTPETATIDVGESVQLTKELLPEDTTDNSGTWTSSDESVATVDENGLVTAVSDGEAIITYTASDSGLNDSATITVVDTFYGTYELYNATTDIMIQNIVGDADINLGNESNEINFRSIPQNGDDNPDVESVQVVWTGPTSGTWVESGPIYAGLPGGHVDFDFEPYVVEAGTYSFTVTYFSQDGAAGTVVAIDTFDLTFFFSTLPVANAGPDQSICEGDTATLTASGGPNFLWDNGETTATIVVNPTVTTSYTVSVFDNEGNSDEDSVTVTVNPIPVAEAGDDQTICEGETITLSASGGNEYLWSTGETTQTIDVSPTSEITYTVEVISNNCSSTDTVTVFVSEAPNLTVSDDVVLVEGNSVSIGASGSDNYLWNTGETSAFITVSPAATTTYTVTSLSTNGCSTTENIVVTVIPEVIADAGNDTTICSGETVTLTASGGTNYLWDTGATTPELVVSPVTTTTYTVTVGDDYGYVDTDSVTITVNETPDITVSDDVAILEGETVILTASGGDNYQWNTGETAASIEVTPTETTTYTVISTAVGGCADIEQVTVTIIPEVVADAGEDATICSGESITLNASGGVAYTWNTGGTGANPTVSPTETTTYTVTVEDAYGYTDTDSVTITVNETPVVTVSDDIFIVEGESTTLVAQGATTYQWSSGETSSSIVVSPTQTTTYTVIGTTNTCSAQAQVTVTVEQLFEASAGADERVCEEDNYEVVLTANEGDSYLWSTGETTQSITVSPLSTSTYSVTVTSGNQQDTDEVTVYVDPNPEVEILNGESVDIMPGDFVTLSATGANTYQWNNGATQPNIAVSPSQTTTYEVRGYVGDCYDEKQVTINVIPEVEADAGEDVEICLGDVVVLTASGGDEYVWSNGATTQSIQVSPTETTEYTVTVFNSLDFDEDSVQVIVDTNCEEYVDPGTGEPLDFDFSIYPNPASDVVNVKLAGSTALSRIYLYDITGKLIHSEIISNENMSVSTTRRIDVSHLHPGMYYIRLVDVKQEISKKLIIK</sequence>
<evidence type="ECO:0000313" key="7">
    <source>
        <dbReference type="EMBL" id="MFC0605706.1"/>
    </source>
</evidence>
<proteinExistence type="predicted"/>
<dbReference type="Gene3D" id="2.60.40.1080">
    <property type="match status" value="2"/>
</dbReference>
<dbReference type="NCBIfam" id="TIGR04183">
    <property type="entry name" value="Por_Secre_tail"/>
    <property type="match status" value="1"/>
</dbReference>
<dbReference type="Gene3D" id="2.60.40.10">
    <property type="entry name" value="Immunoglobulins"/>
    <property type="match status" value="3"/>
</dbReference>
<feature type="domain" description="PKD/Chitinase" evidence="5">
    <location>
        <begin position="1130"/>
        <end position="1199"/>
    </location>
</feature>
<evidence type="ECO:0000256" key="4">
    <source>
        <dbReference type="SAM" id="SignalP"/>
    </source>
</evidence>
<feature type="domain" description="BIG2" evidence="6">
    <location>
        <begin position="567"/>
        <end position="644"/>
    </location>
</feature>
<evidence type="ECO:0000313" key="8">
    <source>
        <dbReference type="Proteomes" id="UP001589832"/>
    </source>
</evidence>
<dbReference type="SMART" id="SM00635">
    <property type="entry name" value="BID_2"/>
    <property type="match status" value="2"/>
</dbReference>
<dbReference type="PANTHER" id="PTHR42970:SF1">
    <property type="entry name" value="PECTATE LYASE C-RELATED"/>
    <property type="match status" value="1"/>
</dbReference>
<dbReference type="InterPro" id="IPR052063">
    <property type="entry name" value="Polysaccharide_Lyase_1"/>
</dbReference>
<protein>
    <submittedName>
        <fullName evidence="7">Ig-like domain-containing protein</fullName>
    </submittedName>
</protein>
<gene>
    <name evidence="7" type="ORF">ACFFGA_14140</name>
</gene>